<dbReference type="InParanoid" id="A0A061F8T4"/>
<dbReference type="EMBL" id="CM001885">
    <property type="protein sequence ID" value="EOY13288.1"/>
    <property type="molecule type" value="Genomic_DNA"/>
</dbReference>
<proteinExistence type="predicted"/>
<reference evidence="1 2" key="1">
    <citation type="journal article" date="2013" name="Genome Biol.">
        <title>The genome sequence of the most widely cultivated cacao type and its use to identify candidate genes regulating pod color.</title>
        <authorList>
            <person name="Motamayor J.C."/>
            <person name="Mockaitis K."/>
            <person name="Schmutz J."/>
            <person name="Haiminen N."/>
            <person name="Iii D.L."/>
            <person name="Cornejo O."/>
            <person name="Findley S.D."/>
            <person name="Zheng P."/>
            <person name="Utro F."/>
            <person name="Royaert S."/>
            <person name="Saski C."/>
            <person name="Jenkins J."/>
            <person name="Podicheti R."/>
            <person name="Zhao M."/>
            <person name="Scheffler B.E."/>
            <person name="Stack J.C."/>
            <person name="Feltus F.A."/>
            <person name="Mustiga G.M."/>
            <person name="Amores F."/>
            <person name="Phillips W."/>
            <person name="Marelli J.P."/>
            <person name="May G.D."/>
            <person name="Shapiro H."/>
            <person name="Ma J."/>
            <person name="Bustamante C.D."/>
            <person name="Schnell R.J."/>
            <person name="Main D."/>
            <person name="Gilbert D."/>
            <person name="Parida L."/>
            <person name="Kuhn D.N."/>
        </authorList>
    </citation>
    <scope>NUCLEOTIDE SEQUENCE [LARGE SCALE GENOMIC DNA]</scope>
    <source>
        <strain evidence="2">cv. Matina 1-6</strain>
    </source>
</reference>
<dbReference type="Gramene" id="EOY13288">
    <property type="protein sequence ID" value="EOY13288"/>
    <property type="gene ID" value="TCM_031819"/>
</dbReference>
<keyword evidence="2" id="KW-1185">Reference proteome</keyword>
<organism evidence="1 2">
    <name type="scientific">Theobroma cacao</name>
    <name type="common">Cacao</name>
    <name type="synonym">Cocoa</name>
    <dbReference type="NCBI Taxonomy" id="3641"/>
    <lineage>
        <taxon>Eukaryota</taxon>
        <taxon>Viridiplantae</taxon>
        <taxon>Streptophyta</taxon>
        <taxon>Embryophyta</taxon>
        <taxon>Tracheophyta</taxon>
        <taxon>Spermatophyta</taxon>
        <taxon>Magnoliopsida</taxon>
        <taxon>eudicotyledons</taxon>
        <taxon>Gunneridae</taxon>
        <taxon>Pentapetalae</taxon>
        <taxon>rosids</taxon>
        <taxon>malvids</taxon>
        <taxon>Malvales</taxon>
        <taxon>Malvaceae</taxon>
        <taxon>Byttnerioideae</taxon>
        <taxon>Theobroma</taxon>
    </lineage>
</organism>
<dbReference type="Proteomes" id="UP000026915">
    <property type="component" value="Chromosome 7"/>
</dbReference>
<sequence>MVDLLIHHNVGLNELMADKYWEDVLHDFLTGQKRFDSLSSDTTYTSNSNFMCVTNSDIAYIGAMYLHNIGQPRARNPHGRTHPNLEVFSRHLEKNYLKHTYNACGEPNEDLWW</sequence>
<evidence type="ECO:0000313" key="2">
    <source>
        <dbReference type="Proteomes" id="UP000026915"/>
    </source>
</evidence>
<evidence type="ECO:0000313" key="1">
    <source>
        <dbReference type="EMBL" id="EOY13288.1"/>
    </source>
</evidence>
<dbReference type="HOGENOM" id="CLU_2138079_0_0_1"/>
<gene>
    <name evidence="1" type="ORF">TCM_031819</name>
</gene>
<protein>
    <submittedName>
        <fullName evidence="1">Uncharacterized protein</fullName>
    </submittedName>
</protein>
<accession>A0A061F8T4</accession>
<dbReference type="AlphaFoldDB" id="A0A061F8T4"/>
<name>A0A061F8T4_THECC</name>